<proteinExistence type="predicted"/>
<dbReference type="InterPro" id="IPR002048">
    <property type="entry name" value="EF_hand_dom"/>
</dbReference>
<dbReference type="EMBL" id="OV696691">
    <property type="protein sequence ID" value="CAH1268466.1"/>
    <property type="molecule type" value="Genomic_DNA"/>
</dbReference>
<keyword evidence="1" id="KW-0106">Calcium</keyword>
<dbReference type="CDD" id="cd00051">
    <property type="entry name" value="EFh"/>
    <property type="match status" value="1"/>
</dbReference>
<feature type="domain" description="EF-hand" evidence="3">
    <location>
        <begin position="107"/>
        <end position="142"/>
    </location>
</feature>
<dbReference type="PROSITE" id="PS00018">
    <property type="entry name" value="EF_HAND_1"/>
    <property type="match status" value="2"/>
</dbReference>
<name>A0A8K0A3K7_BRALA</name>
<dbReference type="SUPFAM" id="SSF47473">
    <property type="entry name" value="EF-hand"/>
    <property type="match status" value="1"/>
</dbReference>
<dbReference type="PROSITE" id="PS50222">
    <property type="entry name" value="EF_HAND_2"/>
    <property type="match status" value="2"/>
</dbReference>
<keyword evidence="5" id="KW-1185">Reference proteome</keyword>
<protein>
    <submittedName>
        <fullName evidence="4">Hypp3879 protein</fullName>
    </submittedName>
</protein>
<evidence type="ECO:0000256" key="1">
    <source>
        <dbReference type="ARBA" id="ARBA00022837"/>
    </source>
</evidence>
<dbReference type="GO" id="GO:0005509">
    <property type="term" value="F:calcium ion binding"/>
    <property type="evidence" value="ECO:0007669"/>
    <property type="project" value="InterPro"/>
</dbReference>
<evidence type="ECO:0000313" key="4">
    <source>
        <dbReference type="EMBL" id="CAH1268466.1"/>
    </source>
</evidence>
<feature type="region of interest" description="Disordered" evidence="2">
    <location>
        <begin position="1"/>
        <end position="30"/>
    </location>
</feature>
<gene>
    <name evidence="4" type="primary">Hypp3879</name>
    <name evidence="4" type="ORF">BLAG_LOCUS21393</name>
</gene>
<feature type="region of interest" description="Disordered" evidence="2">
    <location>
        <begin position="61"/>
        <end position="93"/>
    </location>
</feature>
<accession>A0A8K0A3K7</accession>
<evidence type="ECO:0000256" key="2">
    <source>
        <dbReference type="SAM" id="MobiDB-lite"/>
    </source>
</evidence>
<dbReference type="AlphaFoldDB" id="A0A8K0A3K7"/>
<dbReference type="InterPro" id="IPR011992">
    <property type="entry name" value="EF-hand-dom_pair"/>
</dbReference>
<dbReference type="Pfam" id="PF13499">
    <property type="entry name" value="EF-hand_7"/>
    <property type="match status" value="1"/>
</dbReference>
<evidence type="ECO:0000313" key="5">
    <source>
        <dbReference type="Proteomes" id="UP000838412"/>
    </source>
</evidence>
<organism evidence="4 5">
    <name type="scientific">Branchiostoma lanceolatum</name>
    <name type="common">Common lancelet</name>
    <name type="synonym">Amphioxus lanceolatum</name>
    <dbReference type="NCBI Taxonomy" id="7740"/>
    <lineage>
        <taxon>Eukaryota</taxon>
        <taxon>Metazoa</taxon>
        <taxon>Chordata</taxon>
        <taxon>Cephalochordata</taxon>
        <taxon>Leptocardii</taxon>
        <taxon>Amphioxiformes</taxon>
        <taxon>Branchiostomatidae</taxon>
        <taxon>Branchiostoma</taxon>
    </lineage>
</organism>
<dbReference type="Gene3D" id="1.10.238.10">
    <property type="entry name" value="EF-hand"/>
    <property type="match status" value="1"/>
</dbReference>
<evidence type="ECO:0000259" key="3">
    <source>
        <dbReference type="PROSITE" id="PS50222"/>
    </source>
</evidence>
<dbReference type="InterPro" id="IPR018247">
    <property type="entry name" value="EF_Hand_1_Ca_BS"/>
</dbReference>
<feature type="compositionally biased region" description="Basic residues" evidence="2">
    <location>
        <begin position="79"/>
        <end position="93"/>
    </location>
</feature>
<reference evidence="4" key="1">
    <citation type="submission" date="2022-01" db="EMBL/GenBank/DDBJ databases">
        <authorList>
            <person name="Braso-Vives M."/>
        </authorList>
    </citation>
    <scope>NUCLEOTIDE SEQUENCE</scope>
</reference>
<dbReference type="Proteomes" id="UP000838412">
    <property type="component" value="Chromosome 6"/>
</dbReference>
<dbReference type="SMART" id="SM00054">
    <property type="entry name" value="EFh"/>
    <property type="match status" value="2"/>
</dbReference>
<feature type="domain" description="EF-hand" evidence="3">
    <location>
        <begin position="149"/>
        <end position="184"/>
    </location>
</feature>
<sequence length="196" mass="21340">MKQTTPLVGGGGGGDSVLFQGEGSGREDSGMVWAELGGSQGWCRGRCVEDSGMVRAGVGRATAACDRDARRQDPNMPPKKGKKNRSKKMGKGKIKAALQSLLEGEEDMKKAINGAFEELDTDGSGFLEKDELFEALNEVLGADDDEKALSEKQFDKFFDKVDKDGDGKVSKDEFFKRTRGLFKKMHEGDDSDDEDD</sequence>